<reference evidence="2" key="1">
    <citation type="submission" date="2017-06" db="EMBL/GenBank/DDBJ databases">
        <title>FDA dAtabase for Regulatory Grade micrObial Sequences (FDA-ARGOS): Supporting development and validation of Infectious Disease Dx tests.</title>
        <authorList>
            <person name="Minogue T."/>
            <person name="Wolcott M."/>
            <person name="Wasieloski L."/>
            <person name="Aguilar W."/>
            <person name="Moore D."/>
            <person name="Tallon L."/>
            <person name="Sadzewicz L."/>
            <person name="Sengamalay N."/>
            <person name="Ott S."/>
            <person name="Godinez A."/>
            <person name="Nagaraj S."/>
            <person name="Nadendla S."/>
            <person name="Geyer C."/>
            <person name="Sichtig H."/>
        </authorList>
    </citation>
    <scope>NUCLEOTIDE SEQUENCE [LARGE SCALE GENOMIC DNA]</scope>
    <source>
        <strain evidence="2">FDAARGOS_289</strain>
    </source>
</reference>
<protein>
    <submittedName>
        <fullName evidence="1">Uncharacterized protein</fullName>
    </submittedName>
</protein>
<proteinExistence type="predicted"/>
<sequence length="59" mass="6872">MINLDRDWENRPVKCTLKPEEHQRLLEVFEQQALERRREAEAAEQTLISVALALKAGAR</sequence>
<gene>
    <name evidence="1" type="ORF">CEP68_02060</name>
</gene>
<name>A0A1Z3U614_BREVE</name>
<evidence type="ECO:0000313" key="1">
    <source>
        <dbReference type="EMBL" id="ASE38384.1"/>
    </source>
</evidence>
<accession>A0A1Z3U614</accession>
<organism evidence="1 2">
    <name type="scientific">Brevundimonas vesicularis</name>
    <name type="common">Pseudomonas vesicularis</name>
    <dbReference type="NCBI Taxonomy" id="41276"/>
    <lineage>
        <taxon>Bacteria</taxon>
        <taxon>Pseudomonadati</taxon>
        <taxon>Pseudomonadota</taxon>
        <taxon>Alphaproteobacteria</taxon>
        <taxon>Caulobacterales</taxon>
        <taxon>Caulobacteraceae</taxon>
        <taxon>Brevundimonas</taxon>
    </lineage>
</organism>
<evidence type="ECO:0000313" key="2">
    <source>
        <dbReference type="Proteomes" id="UP000197050"/>
    </source>
</evidence>
<dbReference type="AlphaFoldDB" id="A0A1Z3U614"/>
<dbReference type="GeneID" id="34013518"/>
<dbReference type="RefSeq" id="WP_088582196.1">
    <property type="nucleotide sequence ID" value="NZ_CP022048.2"/>
</dbReference>
<dbReference type="Proteomes" id="UP000197050">
    <property type="component" value="Chromosome"/>
</dbReference>
<dbReference type="EMBL" id="CP022048">
    <property type="protein sequence ID" value="ASE38384.1"/>
    <property type="molecule type" value="Genomic_DNA"/>
</dbReference>
<dbReference type="KEGG" id="bvc:CEP68_02060"/>